<gene>
    <name evidence="3" type="ORF">Pmani_021058</name>
</gene>
<dbReference type="Proteomes" id="UP001292094">
    <property type="component" value="Unassembled WGS sequence"/>
</dbReference>
<reference evidence="3" key="1">
    <citation type="submission" date="2023-11" db="EMBL/GenBank/DDBJ databases">
        <title>Genome assemblies of two species of porcelain crab, Petrolisthes cinctipes and Petrolisthes manimaculis (Anomura: Porcellanidae).</title>
        <authorList>
            <person name="Angst P."/>
        </authorList>
    </citation>
    <scope>NUCLEOTIDE SEQUENCE</scope>
    <source>
        <strain evidence="3">PB745_02</strain>
        <tissue evidence="3">Gill</tissue>
    </source>
</reference>
<dbReference type="EMBL" id="JAWZYT010002030">
    <property type="protein sequence ID" value="KAK4307152.1"/>
    <property type="molecule type" value="Genomic_DNA"/>
</dbReference>
<evidence type="ECO:0000313" key="3">
    <source>
        <dbReference type="EMBL" id="KAK4307152.1"/>
    </source>
</evidence>
<keyword evidence="2" id="KW-0472">Membrane</keyword>
<dbReference type="AlphaFoldDB" id="A0AAE1PH33"/>
<proteinExistence type="predicted"/>
<accession>A0AAE1PH33</accession>
<keyword evidence="2" id="KW-1133">Transmembrane helix</keyword>
<keyword evidence="4" id="KW-1185">Reference proteome</keyword>
<protein>
    <submittedName>
        <fullName evidence="3">Uncharacterized protein</fullName>
    </submittedName>
</protein>
<comment type="caution">
    <text evidence="3">The sequence shown here is derived from an EMBL/GenBank/DDBJ whole genome shotgun (WGS) entry which is preliminary data.</text>
</comment>
<organism evidence="3 4">
    <name type="scientific">Petrolisthes manimaculis</name>
    <dbReference type="NCBI Taxonomy" id="1843537"/>
    <lineage>
        <taxon>Eukaryota</taxon>
        <taxon>Metazoa</taxon>
        <taxon>Ecdysozoa</taxon>
        <taxon>Arthropoda</taxon>
        <taxon>Crustacea</taxon>
        <taxon>Multicrustacea</taxon>
        <taxon>Malacostraca</taxon>
        <taxon>Eumalacostraca</taxon>
        <taxon>Eucarida</taxon>
        <taxon>Decapoda</taxon>
        <taxon>Pleocyemata</taxon>
        <taxon>Anomura</taxon>
        <taxon>Galatheoidea</taxon>
        <taxon>Porcellanidae</taxon>
        <taxon>Petrolisthes</taxon>
    </lineage>
</organism>
<sequence>MTTSTVLVWPPSLQSTNGTCGGRMFDCDAPPPNSFLHFPPPPPFPPFLQEFLEGFTTHSDGGVCNGGCEWARGDTVGFVELAQKGAVIDDTWFLVIICSSILTTLVSIIVAIALFKYKEGKLKPLSDTALAKKEKALGLERCEAVLYPSNPSNTSNCLSMPPGGKNTGTSVANASGNYTYDPAANYSGTPGSNVANFSGTPGSSVANYSGTPGTTVANYSDALGGKGAKFSGSGSSDAKFSGNNAGKSNQDLLISSGNCYDYANYSDPGYTANNSSSGYTANVSEQKNNVLNNSDDCYDYANVSGGSSVGYATLTPTRTHKHPHPHKPGFENVGYVLGGDEGGDGAGVGVTAPRAARILGGGSPRTHHQTPPTTHTPPSPHYEMHWLGVTIH</sequence>
<evidence type="ECO:0000256" key="2">
    <source>
        <dbReference type="SAM" id="Phobius"/>
    </source>
</evidence>
<keyword evidence="2" id="KW-0812">Transmembrane</keyword>
<feature type="transmembrane region" description="Helical" evidence="2">
    <location>
        <begin position="92"/>
        <end position="115"/>
    </location>
</feature>
<name>A0AAE1PH33_9EUCA</name>
<evidence type="ECO:0000256" key="1">
    <source>
        <dbReference type="SAM" id="MobiDB-lite"/>
    </source>
</evidence>
<evidence type="ECO:0000313" key="4">
    <source>
        <dbReference type="Proteomes" id="UP001292094"/>
    </source>
</evidence>
<feature type="region of interest" description="Disordered" evidence="1">
    <location>
        <begin position="360"/>
        <end position="382"/>
    </location>
</feature>